<dbReference type="CDD" id="cd03257">
    <property type="entry name" value="ABC_NikE_OppD_transporters"/>
    <property type="match status" value="1"/>
</dbReference>
<evidence type="ECO:0000256" key="3">
    <source>
        <dbReference type="ARBA" id="ARBA00022741"/>
    </source>
</evidence>
<dbReference type="InterPro" id="IPR003439">
    <property type="entry name" value="ABC_transporter-like_ATP-bd"/>
</dbReference>
<evidence type="ECO:0000256" key="4">
    <source>
        <dbReference type="ARBA" id="ARBA00022840"/>
    </source>
</evidence>
<dbReference type="Gene3D" id="3.40.50.300">
    <property type="entry name" value="P-loop containing nucleotide triphosphate hydrolases"/>
    <property type="match status" value="1"/>
</dbReference>
<evidence type="ECO:0000256" key="1">
    <source>
        <dbReference type="ARBA" id="ARBA00005417"/>
    </source>
</evidence>
<dbReference type="InterPro" id="IPR003593">
    <property type="entry name" value="AAA+_ATPase"/>
</dbReference>
<evidence type="ECO:0000313" key="7">
    <source>
        <dbReference type="Proteomes" id="UP001203136"/>
    </source>
</evidence>
<evidence type="ECO:0000313" key="6">
    <source>
        <dbReference type="EMBL" id="MCK0089125.1"/>
    </source>
</evidence>
<keyword evidence="4 6" id="KW-0067">ATP-binding</keyword>
<sequence>MSEVILKVDHLKKYFPVKAKMFSGSKGTVHAVDDVSFEIRKGETFGLVGESGCGKSTLSRTILNLVPADGGTIIFNGEDITNLKGKKMEKIRRKMRMIFQKPYGSLNPREKVKEIIGAPLKIHHTVPESGLEDEVLRLMDMVGLNREWLNRYPHEFSGGQRQRIGIARALAGNPELIICDEPVSALDVSIQSQVLNLLKDLQKDFELTYLFISHNLSVVKFMADRIAVMYLGVIVELADSGEIYENASHPYTKALLSAIPEAKTTQKKERIILNGDIPSPVNPPAGCRFCTRCPFAQDRCRTERPELAEIRPGHFAACFLAGKGGS</sequence>
<dbReference type="GO" id="GO:0016887">
    <property type="term" value="F:ATP hydrolysis activity"/>
    <property type="evidence" value="ECO:0007669"/>
    <property type="project" value="InterPro"/>
</dbReference>
<proteinExistence type="inferred from homology"/>
<dbReference type="InterPro" id="IPR050319">
    <property type="entry name" value="ABC_transp_ATP-bind"/>
</dbReference>
<dbReference type="InterPro" id="IPR027417">
    <property type="entry name" value="P-loop_NTPase"/>
</dbReference>
<dbReference type="RefSeq" id="WP_024738814.1">
    <property type="nucleotide sequence ID" value="NZ_JAINVB010000002.1"/>
</dbReference>
<comment type="similarity">
    <text evidence="1">Belongs to the ABC transporter superfamily.</text>
</comment>
<keyword evidence="2" id="KW-0813">Transport</keyword>
<dbReference type="Pfam" id="PF08352">
    <property type="entry name" value="oligo_HPY"/>
    <property type="match status" value="1"/>
</dbReference>
<feature type="domain" description="ABC transporter" evidence="5">
    <location>
        <begin position="6"/>
        <end position="256"/>
    </location>
</feature>
<dbReference type="InterPro" id="IPR017871">
    <property type="entry name" value="ABC_transporter-like_CS"/>
</dbReference>
<dbReference type="EMBL" id="JAINVB010000002">
    <property type="protein sequence ID" value="MCK0089125.1"/>
    <property type="molecule type" value="Genomic_DNA"/>
</dbReference>
<dbReference type="Proteomes" id="UP001203136">
    <property type="component" value="Unassembled WGS sequence"/>
</dbReference>
<dbReference type="GO" id="GO:0055085">
    <property type="term" value="P:transmembrane transport"/>
    <property type="evidence" value="ECO:0007669"/>
    <property type="project" value="UniProtKB-ARBA"/>
</dbReference>
<protein>
    <submittedName>
        <fullName evidence="6">ABC transporter ATP-binding protein</fullName>
    </submittedName>
</protein>
<dbReference type="SUPFAM" id="SSF52540">
    <property type="entry name" value="P-loop containing nucleoside triphosphate hydrolases"/>
    <property type="match status" value="1"/>
</dbReference>
<keyword evidence="3" id="KW-0547">Nucleotide-binding</keyword>
<gene>
    <name evidence="6" type="ORF">K5I21_25290</name>
</gene>
<dbReference type="PANTHER" id="PTHR43776">
    <property type="entry name" value="TRANSPORT ATP-BINDING PROTEIN"/>
    <property type="match status" value="1"/>
</dbReference>
<evidence type="ECO:0000256" key="2">
    <source>
        <dbReference type="ARBA" id="ARBA00022448"/>
    </source>
</evidence>
<dbReference type="GO" id="GO:0015833">
    <property type="term" value="P:peptide transport"/>
    <property type="evidence" value="ECO:0007669"/>
    <property type="project" value="InterPro"/>
</dbReference>
<dbReference type="PROSITE" id="PS00211">
    <property type="entry name" value="ABC_TRANSPORTER_1"/>
    <property type="match status" value="1"/>
</dbReference>
<comment type="caution">
    <text evidence="6">The sequence shown here is derived from an EMBL/GenBank/DDBJ whole genome shotgun (WGS) entry which is preliminary data.</text>
</comment>
<accession>A0AAW5FBD1</accession>
<dbReference type="NCBIfam" id="TIGR01727">
    <property type="entry name" value="oligo_HPY"/>
    <property type="match status" value="1"/>
</dbReference>
<dbReference type="SMART" id="SM00382">
    <property type="entry name" value="AAA"/>
    <property type="match status" value="1"/>
</dbReference>
<reference evidence="6" key="1">
    <citation type="journal article" date="2022" name="Cell Host Microbe">
        <title>Colonization of the live biotherapeutic product VE303 and modulation of the microbiota and metabolites in healthy volunteers.</title>
        <authorList>
            <person name="Dsouza M."/>
            <person name="Menon R."/>
            <person name="Crossette E."/>
            <person name="Bhattarai S.K."/>
            <person name="Schneider J."/>
            <person name="Kim Y.G."/>
            <person name="Reddy S."/>
            <person name="Caballero S."/>
            <person name="Felix C."/>
            <person name="Cornacchione L."/>
            <person name="Hendrickson J."/>
            <person name="Watson A.R."/>
            <person name="Minot S.S."/>
            <person name="Greenfield N."/>
            <person name="Schopf L."/>
            <person name="Szabady R."/>
            <person name="Patarroyo J."/>
            <person name="Smith W."/>
            <person name="Harrison P."/>
            <person name="Kuijper E.J."/>
            <person name="Kelly C.P."/>
            <person name="Olle B."/>
            <person name="Bobilev D."/>
            <person name="Silber J.L."/>
            <person name="Bucci V."/>
            <person name="Roberts B."/>
            <person name="Faith J."/>
            <person name="Norman J.M."/>
        </authorList>
    </citation>
    <scope>NUCLEOTIDE SEQUENCE</scope>
    <source>
        <strain evidence="6">VE303-04</strain>
    </source>
</reference>
<dbReference type="GO" id="GO:0005524">
    <property type="term" value="F:ATP binding"/>
    <property type="evidence" value="ECO:0007669"/>
    <property type="project" value="UniProtKB-KW"/>
</dbReference>
<dbReference type="FunFam" id="3.40.50.300:FF:000016">
    <property type="entry name" value="Oligopeptide ABC transporter ATP-binding component"/>
    <property type="match status" value="1"/>
</dbReference>
<dbReference type="Pfam" id="PF00005">
    <property type="entry name" value="ABC_tran"/>
    <property type="match status" value="1"/>
</dbReference>
<dbReference type="InterPro" id="IPR013563">
    <property type="entry name" value="Oligopep_ABC_C"/>
</dbReference>
<dbReference type="AlphaFoldDB" id="A0AAW5FBD1"/>
<evidence type="ECO:0000259" key="5">
    <source>
        <dbReference type="PROSITE" id="PS50893"/>
    </source>
</evidence>
<organism evidence="6 7">
    <name type="scientific">Clostridium symbiosum</name>
    <name type="common">Bacteroides symbiosus</name>
    <dbReference type="NCBI Taxonomy" id="1512"/>
    <lineage>
        <taxon>Bacteria</taxon>
        <taxon>Bacillati</taxon>
        <taxon>Bacillota</taxon>
        <taxon>Clostridia</taxon>
        <taxon>Lachnospirales</taxon>
        <taxon>Lachnospiraceae</taxon>
        <taxon>Otoolea</taxon>
    </lineage>
</organism>
<name>A0AAW5FBD1_CLOSY</name>
<dbReference type="PROSITE" id="PS50893">
    <property type="entry name" value="ABC_TRANSPORTER_2"/>
    <property type="match status" value="1"/>
</dbReference>